<keyword evidence="2" id="KW-0808">Transferase</keyword>
<dbReference type="Pfam" id="PF12804">
    <property type="entry name" value="NTP_transf_3"/>
    <property type="match status" value="1"/>
</dbReference>
<dbReference type="Gene3D" id="3.90.550.10">
    <property type="entry name" value="Spore Coat Polysaccharide Biosynthesis Protein SpsA, Chain A"/>
    <property type="match status" value="1"/>
</dbReference>
<dbReference type="AlphaFoldDB" id="A0A4R8WXB6"/>
<dbReference type="Proteomes" id="UP000298412">
    <property type="component" value="Unassembled WGS sequence"/>
</dbReference>
<accession>A0A4R8WXB6</accession>
<dbReference type="EMBL" id="SOFP01000041">
    <property type="protein sequence ID" value="TFC16293.1"/>
    <property type="molecule type" value="Genomic_DNA"/>
</dbReference>
<comment type="caution">
    <text evidence="2">The sequence shown here is derived from an EMBL/GenBank/DDBJ whole genome shotgun (WGS) entry which is preliminary data.</text>
</comment>
<dbReference type="GO" id="GO:0016779">
    <property type="term" value="F:nucleotidyltransferase activity"/>
    <property type="evidence" value="ECO:0007669"/>
    <property type="project" value="UniProtKB-ARBA"/>
</dbReference>
<sequence>MTPLSPQVAGLVLAAGAGSRYGRPKALVVTEDGRSWLVRAVETLAAGGCSPVIVVLGAGADEAEALLRRSGAGAERPVVVRAEDWADGLSASLRTGLRAAASLRPGPVAVAVVPVDVPGLAEATVRRLIASAPLGPTRLSPAPLGPDTLRQAGFDGRPGHPVLIGRAHWNGLVASLAGDTGARPYLVAHGAVPVECGDLETGADVDTP</sequence>
<proteinExistence type="predicted"/>
<dbReference type="CDD" id="cd04182">
    <property type="entry name" value="GT_2_like_f"/>
    <property type="match status" value="1"/>
</dbReference>
<gene>
    <name evidence="2" type="ORF">E3O19_07695</name>
</gene>
<dbReference type="InterPro" id="IPR025877">
    <property type="entry name" value="MobA-like_NTP_Trfase"/>
</dbReference>
<dbReference type="SUPFAM" id="SSF53448">
    <property type="entry name" value="Nucleotide-diphospho-sugar transferases"/>
    <property type="match status" value="1"/>
</dbReference>
<evidence type="ECO:0000313" key="2">
    <source>
        <dbReference type="EMBL" id="TFC16293.1"/>
    </source>
</evidence>
<dbReference type="OrthoDB" id="4427994at2"/>
<evidence type="ECO:0000313" key="3">
    <source>
        <dbReference type="Proteomes" id="UP000298412"/>
    </source>
</evidence>
<dbReference type="PANTHER" id="PTHR43777">
    <property type="entry name" value="MOLYBDENUM COFACTOR CYTIDYLYLTRANSFERASE"/>
    <property type="match status" value="1"/>
</dbReference>
<feature type="domain" description="MobA-like NTP transferase" evidence="1">
    <location>
        <begin position="10"/>
        <end position="189"/>
    </location>
</feature>
<evidence type="ECO:0000259" key="1">
    <source>
        <dbReference type="Pfam" id="PF12804"/>
    </source>
</evidence>
<reference evidence="2 3" key="1">
    <citation type="submission" date="2019-03" db="EMBL/GenBank/DDBJ databases">
        <title>Genomics of glacier-inhabiting Cryobacterium strains.</title>
        <authorList>
            <person name="Liu Q."/>
            <person name="Xin Y.-H."/>
        </authorList>
    </citation>
    <scope>NUCLEOTIDE SEQUENCE [LARGE SCALE GENOMIC DNA]</scope>
    <source>
        <strain evidence="2 3">MDT1-3</strain>
    </source>
</reference>
<dbReference type="InterPro" id="IPR029044">
    <property type="entry name" value="Nucleotide-diphossugar_trans"/>
</dbReference>
<protein>
    <submittedName>
        <fullName evidence="2">Nucleotidyltransferase family protein</fullName>
    </submittedName>
</protein>
<keyword evidence="3" id="KW-1185">Reference proteome</keyword>
<dbReference type="RefSeq" id="WP_134566725.1">
    <property type="nucleotide sequence ID" value="NZ_SOFP01000041.1"/>
</dbReference>
<name>A0A4R8WXB6_9MICO</name>
<dbReference type="PANTHER" id="PTHR43777:SF1">
    <property type="entry name" value="MOLYBDENUM COFACTOR CYTIDYLYLTRANSFERASE"/>
    <property type="match status" value="1"/>
</dbReference>
<organism evidence="2 3">
    <name type="scientific">Cryobacterium algoritolerans</name>
    <dbReference type="NCBI Taxonomy" id="1259184"/>
    <lineage>
        <taxon>Bacteria</taxon>
        <taxon>Bacillati</taxon>
        <taxon>Actinomycetota</taxon>
        <taxon>Actinomycetes</taxon>
        <taxon>Micrococcales</taxon>
        <taxon>Microbacteriaceae</taxon>
        <taxon>Cryobacterium</taxon>
    </lineage>
</organism>